<dbReference type="PROSITE" id="PS00445">
    <property type="entry name" value="FGGY_KINASES_2"/>
    <property type="match status" value="1"/>
</dbReference>
<dbReference type="GO" id="GO:0042732">
    <property type="term" value="P:D-xylose metabolic process"/>
    <property type="evidence" value="ECO:0007669"/>
    <property type="project" value="UniProtKB-KW"/>
</dbReference>
<dbReference type="AlphaFoldDB" id="A0A1I3BIL0"/>
<dbReference type="PANTHER" id="PTHR43095:SF5">
    <property type="entry name" value="XYLULOSE KINASE"/>
    <property type="match status" value="1"/>
</dbReference>
<keyword evidence="7 8" id="KW-0119">Carbohydrate metabolism</keyword>
<feature type="domain" description="Carbohydrate kinase FGGY N-terminal" evidence="10">
    <location>
        <begin position="4"/>
        <end position="220"/>
    </location>
</feature>
<gene>
    <name evidence="8" type="primary">xylB</name>
    <name evidence="12" type="ORF">SAMN05216561_101134</name>
</gene>
<name>A0A1I3BIL0_9ACTN</name>
<dbReference type="InterPro" id="IPR050406">
    <property type="entry name" value="FGGY_Carb_Kinase"/>
</dbReference>
<dbReference type="GO" id="GO:0004856">
    <property type="term" value="F:D-xylulokinase activity"/>
    <property type="evidence" value="ECO:0007669"/>
    <property type="project" value="UniProtKB-UniRule"/>
</dbReference>
<organism evidence="12 13">
    <name type="scientific">Nocardioides psychrotolerans</name>
    <dbReference type="NCBI Taxonomy" id="1005945"/>
    <lineage>
        <taxon>Bacteria</taxon>
        <taxon>Bacillati</taxon>
        <taxon>Actinomycetota</taxon>
        <taxon>Actinomycetes</taxon>
        <taxon>Propionibacteriales</taxon>
        <taxon>Nocardioidaceae</taxon>
        <taxon>Nocardioides</taxon>
    </lineage>
</organism>
<keyword evidence="6 8" id="KW-0067">ATP-binding</keyword>
<dbReference type="InterPro" id="IPR043129">
    <property type="entry name" value="ATPase_NBD"/>
</dbReference>
<keyword evidence="4 8" id="KW-0547">Nucleotide-binding</keyword>
<dbReference type="Gene3D" id="3.30.420.40">
    <property type="match status" value="2"/>
</dbReference>
<dbReference type="InterPro" id="IPR018484">
    <property type="entry name" value="FGGY_N"/>
</dbReference>
<dbReference type="PANTHER" id="PTHR43095">
    <property type="entry name" value="SUGAR KINASE"/>
    <property type="match status" value="1"/>
</dbReference>
<sequence length="464" mass="47175">MSLVLGVDSSTQSTKAVLVDASDGTVVAEGSAPHPSGTAVDPRAWLTAFDEATSGLLERADAVAVAGQQHGMVALDADGVPVHDALLWNDTRSADAARDLVAEMGGADACAAALGSVLVASFTVTKLRWLRDHEPAAARRVASVLLPHDYVSRHACAPGTDAFTDRGDASGTGYFSTAQGTWSPDLVTAALGHEVALPRIVGAGAVAGRTVSGQVVAAGTGDNMGAALGLGLGAGDVLVSVGTSGVASCVSATSVADGTGTVTGFADAQGGYLPMVTTMNAARILDHQARWLGVDLATLSDLALASEPGARGATFLPYYGGERTPDRPDAVGTWTGLTDATTREDLARAAFEALLCSLADAVDHLAGATGQEPRRILMVGGATRSPALQALAPAILGRPITLPPPGEYVARGAARQAAWALAGTTAPPTWHLADTVELRAGLTADPTAYVREGYARLRDRTATW</sequence>
<dbReference type="RefSeq" id="WP_091109571.1">
    <property type="nucleotide sequence ID" value="NZ_BKAF01000001.1"/>
</dbReference>
<dbReference type="EMBL" id="FOQG01000001">
    <property type="protein sequence ID" value="SFH61581.1"/>
    <property type="molecule type" value="Genomic_DNA"/>
</dbReference>
<accession>A0A1I3BIL0</accession>
<dbReference type="OrthoDB" id="9805576at2"/>
<evidence type="ECO:0000256" key="3">
    <source>
        <dbReference type="ARBA" id="ARBA00022679"/>
    </source>
</evidence>
<evidence type="ECO:0000259" key="11">
    <source>
        <dbReference type="Pfam" id="PF02782"/>
    </source>
</evidence>
<evidence type="ECO:0000256" key="8">
    <source>
        <dbReference type="HAMAP-Rule" id="MF_02220"/>
    </source>
</evidence>
<dbReference type="InterPro" id="IPR018485">
    <property type="entry name" value="FGGY_C"/>
</dbReference>
<evidence type="ECO:0000256" key="5">
    <source>
        <dbReference type="ARBA" id="ARBA00022777"/>
    </source>
</evidence>
<feature type="site" description="Important for activity" evidence="8">
    <location>
        <position position="8"/>
    </location>
</feature>
<keyword evidence="3 8" id="KW-0808">Transferase</keyword>
<dbReference type="HAMAP" id="MF_02220">
    <property type="entry name" value="XylB"/>
    <property type="match status" value="1"/>
</dbReference>
<dbReference type="GO" id="GO:0005524">
    <property type="term" value="F:ATP binding"/>
    <property type="evidence" value="ECO:0007669"/>
    <property type="project" value="UniProtKB-UniRule"/>
</dbReference>
<evidence type="ECO:0000313" key="12">
    <source>
        <dbReference type="EMBL" id="SFH61581.1"/>
    </source>
</evidence>
<comment type="catalytic activity">
    <reaction evidence="8">
        <text>D-xylulose + ATP = D-xylulose 5-phosphate + ADP + H(+)</text>
        <dbReference type="Rhea" id="RHEA:10964"/>
        <dbReference type="ChEBI" id="CHEBI:15378"/>
        <dbReference type="ChEBI" id="CHEBI:17140"/>
        <dbReference type="ChEBI" id="CHEBI:30616"/>
        <dbReference type="ChEBI" id="CHEBI:57737"/>
        <dbReference type="ChEBI" id="CHEBI:456216"/>
        <dbReference type="EC" id="2.7.1.17"/>
    </reaction>
</comment>
<keyword evidence="2 8" id="KW-0859">Xylose metabolism</keyword>
<dbReference type="InterPro" id="IPR006000">
    <property type="entry name" value="Xylulokinase"/>
</dbReference>
<evidence type="ECO:0000256" key="1">
    <source>
        <dbReference type="ARBA" id="ARBA00009156"/>
    </source>
</evidence>
<feature type="binding site" evidence="8">
    <location>
        <begin position="69"/>
        <end position="70"/>
    </location>
    <ligand>
        <name>substrate</name>
    </ligand>
</feature>
<dbReference type="GO" id="GO:0005998">
    <property type="term" value="P:xylulose catabolic process"/>
    <property type="evidence" value="ECO:0007669"/>
    <property type="project" value="UniProtKB-UniRule"/>
</dbReference>
<evidence type="ECO:0000259" key="10">
    <source>
        <dbReference type="Pfam" id="PF00370"/>
    </source>
</evidence>
<dbReference type="STRING" id="1005945.SAMN05216561_101134"/>
<evidence type="ECO:0000256" key="9">
    <source>
        <dbReference type="RuleBase" id="RU003733"/>
    </source>
</evidence>
<dbReference type="InterPro" id="IPR000577">
    <property type="entry name" value="Carb_kinase_FGGY"/>
</dbReference>
<dbReference type="PIRSF" id="PIRSF000538">
    <property type="entry name" value="GlpK"/>
    <property type="match status" value="1"/>
</dbReference>
<comment type="similarity">
    <text evidence="1 8 9">Belongs to the FGGY kinase family.</text>
</comment>
<keyword evidence="13" id="KW-1185">Reference proteome</keyword>
<feature type="domain" description="Carbohydrate kinase FGGY C-terminal" evidence="11">
    <location>
        <begin position="238"/>
        <end position="421"/>
    </location>
</feature>
<evidence type="ECO:0000256" key="7">
    <source>
        <dbReference type="ARBA" id="ARBA00023277"/>
    </source>
</evidence>
<dbReference type="Proteomes" id="UP000198649">
    <property type="component" value="Unassembled WGS sequence"/>
</dbReference>
<evidence type="ECO:0000256" key="2">
    <source>
        <dbReference type="ARBA" id="ARBA00022629"/>
    </source>
</evidence>
<comment type="function">
    <text evidence="8">Catalyzes the phosphorylation of D-xylulose to D-xylulose 5-phosphate.</text>
</comment>
<dbReference type="SUPFAM" id="SSF53067">
    <property type="entry name" value="Actin-like ATPase domain"/>
    <property type="match status" value="2"/>
</dbReference>
<reference evidence="12 13" key="1">
    <citation type="submission" date="2016-10" db="EMBL/GenBank/DDBJ databases">
        <authorList>
            <person name="de Groot N.N."/>
        </authorList>
    </citation>
    <scope>NUCLEOTIDE SEQUENCE [LARGE SCALE GENOMIC DNA]</scope>
    <source>
        <strain evidence="12 13">CGMCC 1.11156</strain>
    </source>
</reference>
<dbReference type="Pfam" id="PF02782">
    <property type="entry name" value="FGGY_C"/>
    <property type="match status" value="1"/>
</dbReference>
<evidence type="ECO:0000256" key="4">
    <source>
        <dbReference type="ARBA" id="ARBA00022741"/>
    </source>
</evidence>
<dbReference type="Pfam" id="PF00370">
    <property type="entry name" value="FGGY_N"/>
    <property type="match status" value="1"/>
</dbReference>
<proteinExistence type="inferred from homology"/>
<dbReference type="PROSITE" id="PS00933">
    <property type="entry name" value="FGGY_KINASES_1"/>
    <property type="match status" value="1"/>
</dbReference>
<dbReference type="EC" id="2.7.1.17" evidence="8"/>
<dbReference type="InterPro" id="IPR018483">
    <property type="entry name" value="Carb_kinase_FGGY_CS"/>
</dbReference>
<keyword evidence="5 8" id="KW-0418">Kinase</keyword>
<feature type="active site" description="Proton acceptor" evidence="8">
    <location>
        <position position="222"/>
    </location>
</feature>
<evidence type="ECO:0000256" key="6">
    <source>
        <dbReference type="ARBA" id="ARBA00022840"/>
    </source>
</evidence>
<protein>
    <recommendedName>
        <fullName evidence="8">Xylulose kinase</fullName>
        <shortName evidence="8">Xylulokinase</shortName>
        <ecNumber evidence="8">2.7.1.17</ecNumber>
    </recommendedName>
</protein>
<evidence type="ECO:0000313" key="13">
    <source>
        <dbReference type="Proteomes" id="UP000198649"/>
    </source>
</evidence>